<dbReference type="PANTHER" id="PTHR37809:SF1">
    <property type="entry name" value="RIBOSOMAL PROTEIN S12 METHYLTHIOTRANSFERASE ACCESSORY FACTOR YCAO"/>
    <property type="match status" value="1"/>
</dbReference>
<sequence length="348" mass="39144">MSTLDSALRIKTPSETLKIINAYLPQAKITRLANLTDLDDSKIPVYTSIRPLGKSLSTSQGKSFSHDAAKVSAYMEALELYFAEEVKAELHDKPFEKNSHLISPNQLSSNIIYQDDKTHNWCQSKSFLSNQSYYVPFQFISIDSGHPDVVIQATDTTGIASGNSYDEALVHSLLECIERKSTALKSQQFKLDIEHIFYDKIALLHHIELRYYPNPYGIPVIGCLIQSKDKTANQMVFSGYGAHLNKEIALNRALTEAIQSKVTTIAGSRDDLFKHAYEKSNLKLNPDAYEIRFSEISEHNINSITKALALLKDALHKAQQDALIHVYHSQKLTFLKSILVKQEVLDNA</sequence>
<accession>A0A8J3EA42</accession>
<evidence type="ECO:0000313" key="3">
    <source>
        <dbReference type="Proteomes" id="UP000636949"/>
    </source>
</evidence>
<dbReference type="NCBIfam" id="TIGR00702">
    <property type="entry name" value="YcaO-type kinase domain"/>
    <property type="match status" value="1"/>
</dbReference>
<dbReference type="OrthoDB" id="2379922at2"/>
<dbReference type="Gene3D" id="3.30.40.250">
    <property type="match status" value="1"/>
</dbReference>
<gene>
    <name evidence="2" type="ORF">GCM10010995_26670</name>
</gene>
<reference evidence="2" key="1">
    <citation type="journal article" date="2014" name="Int. J. Syst. Evol. Microbiol.">
        <title>Complete genome sequence of Corynebacterium casei LMG S-19264T (=DSM 44701T), isolated from a smear-ripened cheese.</title>
        <authorList>
            <consortium name="US DOE Joint Genome Institute (JGI-PGF)"/>
            <person name="Walter F."/>
            <person name="Albersmeier A."/>
            <person name="Kalinowski J."/>
            <person name="Ruckert C."/>
        </authorList>
    </citation>
    <scope>NUCLEOTIDE SEQUENCE</scope>
    <source>
        <strain evidence="2">CGMCC 1.15758</strain>
    </source>
</reference>
<dbReference type="Gene3D" id="3.30.1330.230">
    <property type="match status" value="1"/>
</dbReference>
<dbReference type="Pfam" id="PF02624">
    <property type="entry name" value="YcaO"/>
    <property type="match status" value="1"/>
</dbReference>
<dbReference type="EMBL" id="BMJS01000058">
    <property type="protein sequence ID" value="GGG07781.1"/>
    <property type="molecule type" value="Genomic_DNA"/>
</dbReference>
<dbReference type="AlphaFoldDB" id="A0A8J3EA42"/>
<proteinExistence type="predicted"/>
<protein>
    <recommendedName>
        <fullName evidence="1">YcaO domain-containing protein</fullName>
    </recommendedName>
</protein>
<dbReference type="InterPro" id="IPR003776">
    <property type="entry name" value="YcaO-like_dom"/>
</dbReference>
<evidence type="ECO:0000313" key="2">
    <source>
        <dbReference type="EMBL" id="GGG07781.1"/>
    </source>
</evidence>
<dbReference type="Proteomes" id="UP000636949">
    <property type="component" value="Unassembled WGS sequence"/>
</dbReference>
<dbReference type="PROSITE" id="PS51664">
    <property type="entry name" value="YCAO"/>
    <property type="match status" value="1"/>
</dbReference>
<reference evidence="2" key="2">
    <citation type="submission" date="2020-09" db="EMBL/GenBank/DDBJ databases">
        <authorList>
            <person name="Sun Q."/>
            <person name="Zhou Y."/>
        </authorList>
    </citation>
    <scope>NUCLEOTIDE SEQUENCE</scope>
    <source>
        <strain evidence="2">CGMCC 1.15758</strain>
    </source>
</reference>
<evidence type="ECO:0000259" key="1">
    <source>
        <dbReference type="PROSITE" id="PS51664"/>
    </source>
</evidence>
<dbReference type="PANTHER" id="PTHR37809">
    <property type="entry name" value="RIBOSOMAL PROTEIN S12 METHYLTHIOTRANSFERASE ACCESSORY FACTOR YCAO"/>
    <property type="match status" value="1"/>
</dbReference>
<keyword evidence="3" id="KW-1185">Reference proteome</keyword>
<dbReference type="Gene3D" id="3.30.160.660">
    <property type="match status" value="1"/>
</dbReference>
<dbReference type="RefSeq" id="WP_117003918.1">
    <property type="nucleotide sequence ID" value="NZ_BMJS01000058.1"/>
</dbReference>
<organism evidence="2 3">
    <name type="scientific">Cysteiniphilum litorale</name>
    <dbReference type="NCBI Taxonomy" id="2056700"/>
    <lineage>
        <taxon>Bacteria</taxon>
        <taxon>Pseudomonadati</taxon>
        <taxon>Pseudomonadota</taxon>
        <taxon>Gammaproteobacteria</taxon>
        <taxon>Thiotrichales</taxon>
        <taxon>Fastidiosibacteraceae</taxon>
        <taxon>Cysteiniphilum</taxon>
    </lineage>
</organism>
<name>A0A8J3EA42_9GAMM</name>
<comment type="caution">
    <text evidence="2">The sequence shown here is derived from an EMBL/GenBank/DDBJ whole genome shotgun (WGS) entry which is preliminary data.</text>
</comment>
<feature type="domain" description="YcaO" evidence="1">
    <location>
        <begin position="61"/>
        <end position="348"/>
    </location>
</feature>